<dbReference type="PANTHER" id="PTHR30408:SF12">
    <property type="entry name" value="TYPE I RESTRICTION ENZYME MJAVIII SPECIFICITY SUBUNIT"/>
    <property type="match status" value="1"/>
</dbReference>
<dbReference type="Gene3D" id="3.90.220.20">
    <property type="entry name" value="DNA methylase specificity domains"/>
    <property type="match status" value="2"/>
</dbReference>
<evidence type="ECO:0000259" key="4">
    <source>
        <dbReference type="Pfam" id="PF01420"/>
    </source>
</evidence>
<dbReference type="GO" id="GO:0003677">
    <property type="term" value="F:DNA binding"/>
    <property type="evidence" value="ECO:0007669"/>
    <property type="project" value="UniProtKB-KW"/>
</dbReference>
<proteinExistence type="inferred from homology"/>
<name>A0A7R6PHV7_9GAMM</name>
<evidence type="ECO:0000256" key="1">
    <source>
        <dbReference type="ARBA" id="ARBA00010923"/>
    </source>
</evidence>
<feature type="domain" description="Type I restriction modification DNA specificity" evidence="4">
    <location>
        <begin position="23"/>
        <end position="199"/>
    </location>
</feature>
<feature type="domain" description="Type I restriction modification DNA specificity" evidence="4">
    <location>
        <begin position="286"/>
        <end position="399"/>
    </location>
</feature>
<dbReference type="InterPro" id="IPR000055">
    <property type="entry name" value="Restrct_endonuc_typeI_TRD"/>
</dbReference>
<dbReference type="EMBL" id="AP014545">
    <property type="protein sequence ID" value="BBB26817.1"/>
    <property type="molecule type" value="Genomic_DNA"/>
</dbReference>
<dbReference type="InterPro" id="IPR044946">
    <property type="entry name" value="Restrct_endonuc_typeI_TRD_sf"/>
</dbReference>
<evidence type="ECO:0000256" key="2">
    <source>
        <dbReference type="ARBA" id="ARBA00022747"/>
    </source>
</evidence>
<keyword evidence="3" id="KW-0238">DNA-binding</keyword>
<reference evidence="5 6" key="1">
    <citation type="journal article" date="2008" name="Int. J. Syst. Evol. Microbiol.">
        <title>Amphritea japonica sp. nov. and Amphritea balenae sp. nov., isolated from the sediment adjacent to sperm whale carcasses off Kagoshima, Japan.</title>
        <authorList>
            <person name="Miyazaki M."/>
            <person name="Nogi Y."/>
            <person name="Fujiwara Y."/>
            <person name="Kawato M."/>
            <person name="Nagahama T."/>
            <person name="Kubokawa K."/>
            <person name="Horikoshi K."/>
        </authorList>
    </citation>
    <scope>NUCLEOTIDE SEQUENCE [LARGE SCALE GENOMIC DNA]</scope>
    <source>
        <strain evidence="5 6">ATCC BAA-1530</strain>
    </source>
</reference>
<keyword evidence="2" id="KW-0680">Restriction system</keyword>
<dbReference type="CDD" id="cd17246">
    <property type="entry name" value="RMtype1_S_SonII-TRD2-CR2_like"/>
    <property type="match status" value="1"/>
</dbReference>
<dbReference type="Pfam" id="PF01420">
    <property type="entry name" value="Methylase_S"/>
    <property type="match status" value="2"/>
</dbReference>
<evidence type="ECO:0000313" key="5">
    <source>
        <dbReference type="EMBL" id="BBB26817.1"/>
    </source>
</evidence>
<sequence length="425" mass="48009">MVSSVEEQLVSEGYKKTELGTIPEEWLIKTARDIFIKIQDGTHFSPKIGGNDYLYVTSKNIRPGKLDLSSAEYIDEKQHKSIYKRCDVRKGDILLTKDGANTGNAALNNINDEFSLLSSVAFLRVSKEIYSSQYFLQQIMSPSFQQAVQVAMSGNAITRLTLDKINKLEFLVPSTKEQTAIATALSDVDALITSLEKLIAKKRAIKTAAMQQLLTGKKRLPGFEEDWKTVSMNRDADLKARIGWQALTTTEYLDQGDFYLVTGTDFKGGRVNWSTCHYVDEWRYSQDRNIQLTNGDVLLTKDGTIGKVGYVDKLNGPATLNSGVFVIRPVQNAFNPMYLFYILSSRIFDDFLNRITAGSTITHLYQKDFVTFEFEAPNLEEQNQIAAVFSSMDDELDKLDQRLIKTQNLKQGMMQELLTGRTRLV</sequence>
<dbReference type="EC" id="3.1.21.3" evidence="5"/>
<keyword evidence="6" id="KW-1185">Reference proteome</keyword>
<comment type="similarity">
    <text evidence="1">Belongs to the type-I restriction system S methylase family.</text>
</comment>
<dbReference type="PANTHER" id="PTHR30408">
    <property type="entry name" value="TYPE-1 RESTRICTION ENZYME ECOKI SPECIFICITY PROTEIN"/>
    <property type="match status" value="1"/>
</dbReference>
<dbReference type="SUPFAM" id="SSF116734">
    <property type="entry name" value="DNA methylase specificity domain"/>
    <property type="match status" value="2"/>
</dbReference>
<accession>A0A7R6PHV7</accession>
<organism evidence="5 6">
    <name type="scientific">Amphritea japonica ATCC BAA-1530</name>
    <dbReference type="NCBI Taxonomy" id="1278309"/>
    <lineage>
        <taxon>Bacteria</taxon>
        <taxon>Pseudomonadati</taxon>
        <taxon>Pseudomonadota</taxon>
        <taxon>Gammaproteobacteria</taxon>
        <taxon>Oceanospirillales</taxon>
        <taxon>Oceanospirillaceae</taxon>
        <taxon>Amphritea</taxon>
    </lineage>
</organism>
<dbReference type="GO" id="GO:0009307">
    <property type="term" value="P:DNA restriction-modification system"/>
    <property type="evidence" value="ECO:0007669"/>
    <property type="project" value="UniProtKB-KW"/>
</dbReference>
<dbReference type="GO" id="GO:0009035">
    <property type="term" value="F:type I site-specific deoxyribonuclease activity"/>
    <property type="evidence" value="ECO:0007669"/>
    <property type="project" value="UniProtKB-EC"/>
</dbReference>
<dbReference type="Proteomes" id="UP000595663">
    <property type="component" value="Chromosome"/>
</dbReference>
<keyword evidence="5" id="KW-0378">Hydrolase</keyword>
<dbReference type="InterPro" id="IPR052021">
    <property type="entry name" value="Type-I_RS_S_subunit"/>
</dbReference>
<dbReference type="Gene3D" id="1.10.287.1120">
    <property type="entry name" value="Bipartite methylase S protein"/>
    <property type="match status" value="1"/>
</dbReference>
<protein>
    <submittedName>
        <fullName evidence="5">Type I restriction enzyme, S subunit</fullName>
        <ecNumber evidence="5">3.1.21.3</ecNumber>
    </submittedName>
</protein>
<dbReference type="AlphaFoldDB" id="A0A7R6PHV7"/>
<evidence type="ECO:0000256" key="3">
    <source>
        <dbReference type="ARBA" id="ARBA00023125"/>
    </source>
</evidence>
<dbReference type="KEGG" id="ajp:AMJAP_2227"/>
<dbReference type="REBASE" id="457877">
    <property type="entry name" value="S.Aja1530ORF2228P"/>
</dbReference>
<evidence type="ECO:0000313" key="6">
    <source>
        <dbReference type="Proteomes" id="UP000595663"/>
    </source>
</evidence>
<gene>
    <name evidence="5" type="primary">hsdS</name>
    <name evidence="5" type="ORF">AMJAP_2227</name>
</gene>